<evidence type="ECO:0000313" key="3">
    <source>
        <dbReference type="Proteomes" id="UP001265700"/>
    </source>
</evidence>
<reference evidence="2 3" key="1">
    <citation type="submission" date="2023-07" db="EMBL/GenBank/DDBJ databases">
        <title>Sorghum-associated microbial communities from plants grown in Nebraska, USA.</title>
        <authorList>
            <person name="Schachtman D."/>
        </authorList>
    </citation>
    <scope>NUCLEOTIDE SEQUENCE [LARGE SCALE GENOMIC DNA]</scope>
    <source>
        <strain evidence="2 3">4249</strain>
    </source>
</reference>
<name>A0ABU1WMS3_9BURK</name>
<comment type="caution">
    <text evidence="2">The sequence shown here is derived from an EMBL/GenBank/DDBJ whole genome shotgun (WGS) entry which is preliminary data.</text>
</comment>
<dbReference type="Proteomes" id="UP001265700">
    <property type="component" value="Unassembled WGS sequence"/>
</dbReference>
<dbReference type="Pfam" id="PF14020">
    <property type="entry name" value="DUF4236"/>
    <property type="match status" value="1"/>
</dbReference>
<keyword evidence="3" id="KW-1185">Reference proteome</keyword>
<dbReference type="RefSeq" id="WP_310316270.1">
    <property type="nucleotide sequence ID" value="NZ_JAVDWU010000004.1"/>
</dbReference>
<accession>A0ABU1WMS3</accession>
<evidence type="ECO:0000313" key="2">
    <source>
        <dbReference type="EMBL" id="MDR7150583.1"/>
    </source>
</evidence>
<evidence type="ECO:0000259" key="1">
    <source>
        <dbReference type="Pfam" id="PF14020"/>
    </source>
</evidence>
<dbReference type="InterPro" id="IPR025330">
    <property type="entry name" value="DUF4236"/>
</dbReference>
<gene>
    <name evidence="2" type="ORF">J2W49_002541</name>
</gene>
<feature type="domain" description="DUF4236" evidence="1">
    <location>
        <begin position="40"/>
        <end position="92"/>
    </location>
</feature>
<proteinExistence type="predicted"/>
<organism evidence="2 3">
    <name type="scientific">Hydrogenophaga palleronii</name>
    <dbReference type="NCBI Taxonomy" id="65655"/>
    <lineage>
        <taxon>Bacteria</taxon>
        <taxon>Pseudomonadati</taxon>
        <taxon>Pseudomonadota</taxon>
        <taxon>Betaproteobacteria</taxon>
        <taxon>Burkholderiales</taxon>
        <taxon>Comamonadaceae</taxon>
        <taxon>Hydrogenophaga</taxon>
    </lineage>
</organism>
<dbReference type="EMBL" id="JAVDWU010000004">
    <property type="protein sequence ID" value="MDR7150583.1"/>
    <property type="molecule type" value="Genomic_DNA"/>
</dbReference>
<sequence>MKPVEVYGEMLLPPPPMGSPVGTAQQASKQVVQGGEMATRFRKSFKLAPGVKMNLSGGGISWTLGPRGASIGIGKRGTFLNAGIPGSGLSTRFALSGNGSSASRPATRSVGRASPAIKTVNVSLTVGVGDDGVVTFQDENGSPASDALVAAAKKQQGPAIMAQIQAKCDEINGQVAGLGQLHLDTPLPTQKPQYVAASFDIERPKRAAPKVPGFIDQLFKSRRKKIEAENVAAEARYQVACEQWDADKQLFESAEHRKEKLVRQAVAGDPQVMEEFFGEALMDIVWPRETLVSFEVRGNGKGLAFDVDLPEFEDMPTKTASVPQRGYRLSVKEMGQTAVQRLYAEHVHSIAFRLIGEAFGLLPTVQEVSLSGYSQRVDKRTGHVVDQYLLSVVVSRAPWQETNFRALKELDVVEALGRFQLRREMSRSFLFKPVEPF</sequence>
<protein>
    <recommendedName>
        <fullName evidence="1">DUF4236 domain-containing protein</fullName>
    </recommendedName>
</protein>